<sequence length="108" mass="10582">MFPRCLVLPIALGLHVSGAFGSDFGDAATIDPATAEFSTLPLASSLSTLFPPTPTTSISIIGPPSSVEPTASMTSSSVPDNGGAGGGLSTEAHIGLGVGLGIGIIFIV</sequence>
<evidence type="ECO:0000313" key="4">
    <source>
        <dbReference type="Proteomes" id="UP001396898"/>
    </source>
</evidence>
<comment type="caution">
    <text evidence="3">The sequence shown here is derived from an EMBL/GenBank/DDBJ whole genome shotgun (WGS) entry which is preliminary data.</text>
</comment>
<dbReference type="Proteomes" id="UP001396898">
    <property type="component" value="Unassembled WGS sequence"/>
</dbReference>
<name>A0ABR1SSE9_9PEZI</name>
<feature type="region of interest" description="Disordered" evidence="1">
    <location>
        <begin position="60"/>
        <end position="84"/>
    </location>
</feature>
<keyword evidence="2" id="KW-0732">Signal</keyword>
<keyword evidence="4" id="KW-1185">Reference proteome</keyword>
<proteinExistence type="predicted"/>
<evidence type="ECO:0000256" key="1">
    <source>
        <dbReference type="SAM" id="MobiDB-lite"/>
    </source>
</evidence>
<organism evidence="3 4">
    <name type="scientific">Apiospora marii</name>
    <dbReference type="NCBI Taxonomy" id="335849"/>
    <lineage>
        <taxon>Eukaryota</taxon>
        <taxon>Fungi</taxon>
        <taxon>Dikarya</taxon>
        <taxon>Ascomycota</taxon>
        <taxon>Pezizomycotina</taxon>
        <taxon>Sordariomycetes</taxon>
        <taxon>Xylariomycetidae</taxon>
        <taxon>Amphisphaeriales</taxon>
        <taxon>Apiosporaceae</taxon>
        <taxon>Apiospora</taxon>
    </lineage>
</organism>
<reference evidence="3 4" key="1">
    <citation type="submission" date="2023-01" db="EMBL/GenBank/DDBJ databases">
        <title>Analysis of 21 Apiospora genomes using comparative genomics revels a genus with tremendous synthesis potential of carbohydrate active enzymes and secondary metabolites.</title>
        <authorList>
            <person name="Sorensen T."/>
        </authorList>
    </citation>
    <scope>NUCLEOTIDE SEQUENCE [LARGE SCALE GENOMIC DNA]</scope>
    <source>
        <strain evidence="3 4">CBS 20057</strain>
    </source>
</reference>
<evidence type="ECO:0000256" key="2">
    <source>
        <dbReference type="SAM" id="SignalP"/>
    </source>
</evidence>
<dbReference type="EMBL" id="JAQQWI010000002">
    <property type="protein sequence ID" value="KAK8037243.1"/>
    <property type="molecule type" value="Genomic_DNA"/>
</dbReference>
<protein>
    <submittedName>
        <fullName evidence="3">Uncharacterized protein</fullName>
    </submittedName>
</protein>
<evidence type="ECO:0000313" key="3">
    <source>
        <dbReference type="EMBL" id="KAK8037243.1"/>
    </source>
</evidence>
<feature type="signal peptide" evidence="2">
    <location>
        <begin position="1"/>
        <end position="21"/>
    </location>
</feature>
<accession>A0ABR1SSE9</accession>
<feature type="chain" id="PRO_5045201018" evidence="2">
    <location>
        <begin position="22"/>
        <end position="108"/>
    </location>
</feature>
<feature type="compositionally biased region" description="Polar residues" evidence="1">
    <location>
        <begin position="67"/>
        <end position="79"/>
    </location>
</feature>
<gene>
    <name evidence="3" type="ORF">PG991_000589</name>
</gene>